<dbReference type="InterPro" id="IPR003598">
    <property type="entry name" value="Ig_sub2"/>
</dbReference>
<dbReference type="PROSITE" id="PS50835">
    <property type="entry name" value="IG_LIKE"/>
    <property type="match status" value="1"/>
</dbReference>
<evidence type="ECO:0000259" key="6">
    <source>
        <dbReference type="PROSITE" id="PS50835"/>
    </source>
</evidence>
<dbReference type="PANTHER" id="PTHR44337">
    <property type="entry name" value="CARCINOEMBRYONIC ANTIGEN-RELATED CELL ADHESION MOLECULE 8"/>
    <property type="match status" value="1"/>
</dbReference>
<comment type="caution">
    <text evidence="7">The sequence shown here is derived from an EMBL/GenBank/DDBJ whole genome shotgun (WGS) entry which is preliminary data.</text>
</comment>
<dbReference type="PANTHER" id="PTHR44337:SF20">
    <property type="entry name" value="CARCINOEMBRYONIC ANTIGEN-RELATED CELL ADHESION MOLECULE 5-RELATED"/>
    <property type="match status" value="1"/>
</dbReference>
<evidence type="ECO:0000256" key="2">
    <source>
        <dbReference type="ARBA" id="ARBA00023157"/>
    </source>
</evidence>
<protein>
    <recommendedName>
        <fullName evidence="6">Ig-like domain-containing protein</fullName>
    </recommendedName>
</protein>
<feature type="domain" description="Ig-like" evidence="6">
    <location>
        <begin position="52"/>
        <end position="140"/>
    </location>
</feature>
<dbReference type="AlphaFoldDB" id="A0A8X6Y3A5"/>
<reference evidence="7" key="1">
    <citation type="submission" date="2020-08" db="EMBL/GenBank/DDBJ databases">
        <title>Multicomponent nature underlies the extraordinary mechanical properties of spider dragline silk.</title>
        <authorList>
            <person name="Kono N."/>
            <person name="Nakamura H."/>
            <person name="Mori M."/>
            <person name="Yoshida Y."/>
            <person name="Ohtoshi R."/>
            <person name="Malay A.D."/>
            <person name="Moran D.A.P."/>
            <person name="Tomita M."/>
            <person name="Numata K."/>
            <person name="Arakawa K."/>
        </authorList>
    </citation>
    <scope>NUCLEOTIDE SEQUENCE</scope>
</reference>
<proteinExistence type="predicted"/>
<evidence type="ECO:0000256" key="4">
    <source>
        <dbReference type="ARBA" id="ARBA00023319"/>
    </source>
</evidence>
<dbReference type="InterPro" id="IPR007110">
    <property type="entry name" value="Ig-like_dom"/>
</dbReference>
<evidence type="ECO:0000313" key="7">
    <source>
        <dbReference type="EMBL" id="GFY64647.1"/>
    </source>
</evidence>
<dbReference type="SMART" id="SM00409">
    <property type="entry name" value="IG"/>
    <property type="match status" value="1"/>
</dbReference>
<dbReference type="Pfam" id="PF13927">
    <property type="entry name" value="Ig_3"/>
    <property type="match status" value="1"/>
</dbReference>
<sequence length="188" mass="21032">MLSITPINLPISTLSTVSGLKTEECGFQWITVHIGIFENEQANCKEGLAAKPKNLRASVYPEKLIVKEGISVTFTCNVTGPQITSLVWTKNLKPVITSARTKLISSEVLQIYSVMREDKGMYQCFVRSHDYSYQGSAQLSLEVLKTNVQTMKQLHCLTIGEADKELTNKQGGHEIPRGNKAPEFHYRE</sequence>
<evidence type="ECO:0000256" key="3">
    <source>
        <dbReference type="ARBA" id="ARBA00023180"/>
    </source>
</evidence>
<evidence type="ECO:0000313" key="8">
    <source>
        <dbReference type="Proteomes" id="UP000886998"/>
    </source>
</evidence>
<dbReference type="OrthoDB" id="10012075at2759"/>
<evidence type="ECO:0000256" key="1">
    <source>
        <dbReference type="ARBA" id="ARBA00022729"/>
    </source>
</evidence>
<name>A0A8X6Y3A5_9ARAC</name>
<dbReference type="InterPro" id="IPR013783">
    <property type="entry name" value="Ig-like_fold"/>
</dbReference>
<keyword evidence="4" id="KW-0393">Immunoglobulin domain</keyword>
<dbReference type="SUPFAM" id="SSF48726">
    <property type="entry name" value="Immunoglobulin"/>
    <property type="match status" value="1"/>
</dbReference>
<dbReference type="EMBL" id="BMAV01015343">
    <property type="protein sequence ID" value="GFY64647.1"/>
    <property type="molecule type" value="Genomic_DNA"/>
</dbReference>
<dbReference type="InterPro" id="IPR052598">
    <property type="entry name" value="IgSF_CEA-related"/>
</dbReference>
<dbReference type="Gene3D" id="2.60.40.10">
    <property type="entry name" value="Immunoglobulins"/>
    <property type="match status" value="1"/>
</dbReference>
<keyword evidence="3" id="KW-0325">Glycoprotein</keyword>
<dbReference type="InterPro" id="IPR036179">
    <property type="entry name" value="Ig-like_dom_sf"/>
</dbReference>
<dbReference type="SMART" id="SM00408">
    <property type="entry name" value="IGc2"/>
    <property type="match status" value="1"/>
</dbReference>
<accession>A0A8X6Y3A5</accession>
<keyword evidence="2" id="KW-1015">Disulfide bond</keyword>
<dbReference type="Proteomes" id="UP000886998">
    <property type="component" value="Unassembled WGS sequence"/>
</dbReference>
<keyword evidence="8" id="KW-1185">Reference proteome</keyword>
<dbReference type="InterPro" id="IPR003599">
    <property type="entry name" value="Ig_sub"/>
</dbReference>
<organism evidence="7 8">
    <name type="scientific">Trichonephila inaurata madagascariensis</name>
    <dbReference type="NCBI Taxonomy" id="2747483"/>
    <lineage>
        <taxon>Eukaryota</taxon>
        <taxon>Metazoa</taxon>
        <taxon>Ecdysozoa</taxon>
        <taxon>Arthropoda</taxon>
        <taxon>Chelicerata</taxon>
        <taxon>Arachnida</taxon>
        <taxon>Araneae</taxon>
        <taxon>Araneomorphae</taxon>
        <taxon>Entelegynae</taxon>
        <taxon>Araneoidea</taxon>
        <taxon>Nephilidae</taxon>
        <taxon>Trichonephila</taxon>
        <taxon>Trichonephila inaurata</taxon>
    </lineage>
</organism>
<evidence type="ECO:0000256" key="5">
    <source>
        <dbReference type="SAM" id="MobiDB-lite"/>
    </source>
</evidence>
<feature type="region of interest" description="Disordered" evidence="5">
    <location>
        <begin position="167"/>
        <end position="188"/>
    </location>
</feature>
<gene>
    <name evidence="7" type="ORF">TNIN_164461</name>
</gene>
<keyword evidence="1" id="KW-0732">Signal</keyword>